<keyword evidence="3" id="KW-1185">Reference proteome</keyword>
<organism evidence="2 3">
    <name type="scientific">Mycolicibacterium tusciae</name>
    <dbReference type="NCBI Taxonomy" id="75922"/>
    <lineage>
        <taxon>Bacteria</taxon>
        <taxon>Bacillati</taxon>
        <taxon>Actinomycetota</taxon>
        <taxon>Actinomycetes</taxon>
        <taxon>Mycobacteriales</taxon>
        <taxon>Mycobacteriaceae</taxon>
        <taxon>Mycolicibacterium</taxon>
    </lineage>
</organism>
<feature type="compositionally biased region" description="Basic and acidic residues" evidence="1">
    <location>
        <begin position="54"/>
        <end position="65"/>
    </location>
</feature>
<evidence type="ECO:0000313" key="2">
    <source>
        <dbReference type="EMBL" id="ORB63939.1"/>
    </source>
</evidence>
<feature type="region of interest" description="Disordered" evidence="1">
    <location>
        <begin position="1"/>
        <end position="97"/>
    </location>
</feature>
<sequence length="176" mass="19397">MTTHDQQNESVPMRSEQPEFSEPGREPVPAQRVSPEIWDDTGVPSNVPTGVAPAHDHPSVAHEEASNAPAESPQPETVPPNAEDQPPSDELLFNADTSGLRSRWDDIQAVFVDDPADCVQKADTLVAEVVEQVTAGFSEARSRLEAQWARGEQASTEDLRLALQRYREFFQRLLAA</sequence>
<dbReference type="STRING" id="75922.BST47_18095"/>
<gene>
    <name evidence="2" type="ORF">BST47_18095</name>
</gene>
<proteinExistence type="predicted"/>
<dbReference type="AlphaFoldDB" id="A0A1X0JM03"/>
<dbReference type="OrthoDB" id="123178at2"/>
<accession>A0A1X0JM03</accession>
<comment type="caution">
    <text evidence="2">The sequence shown here is derived from an EMBL/GenBank/DDBJ whole genome shotgun (WGS) entry which is preliminary data.</text>
</comment>
<reference evidence="2 3" key="1">
    <citation type="submission" date="2017-02" db="EMBL/GenBank/DDBJ databases">
        <title>The new phylogeny of genus Mycobacterium.</title>
        <authorList>
            <person name="Tortoli E."/>
            <person name="Trovato A."/>
            <person name="Cirillo D.M."/>
        </authorList>
    </citation>
    <scope>NUCLEOTIDE SEQUENCE [LARGE SCALE GENOMIC DNA]</scope>
    <source>
        <strain evidence="2 3">DSM 44338</strain>
    </source>
</reference>
<evidence type="ECO:0000256" key="1">
    <source>
        <dbReference type="SAM" id="MobiDB-lite"/>
    </source>
</evidence>
<dbReference type="Proteomes" id="UP000192411">
    <property type="component" value="Unassembled WGS sequence"/>
</dbReference>
<dbReference type="RefSeq" id="WP_083126965.1">
    <property type="nucleotide sequence ID" value="NZ_MVIM01000009.1"/>
</dbReference>
<dbReference type="EMBL" id="MVIM01000009">
    <property type="protein sequence ID" value="ORB63939.1"/>
    <property type="molecule type" value="Genomic_DNA"/>
</dbReference>
<feature type="compositionally biased region" description="Polar residues" evidence="1">
    <location>
        <begin position="1"/>
        <end position="10"/>
    </location>
</feature>
<name>A0A1X0JM03_9MYCO</name>
<protein>
    <submittedName>
        <fullName evidence="2">Uncharacterized protein</fullName>
    </submittedName>
</protein>
<evidence type="ECO:0000313" key="3">
    <source>
        <dbReference type="Proteomes" id="UP000192411"/>
    </source>
</evidence>